<accession>A0A2W5NJR1</accession>
<evidence type="ECO:0000256" key="1">
    <source>
        <dbReference type="SAM" id="MobiDB-lite"/>
    </source>
</evidence>
<sequence>MVDILALALSHGLLALAAWRLLFRPDLDEEVAREAPRADSTSRQVSGRKGAVRREMRWPGGSEDKGSGGGDSNDA</sequence>
<evidence type="ECO:0000313" key="2">
    <source>
        <dbReference type="EMBL" id="PZQ53224.1"/>
    </source>
</evidence>
<comment type="caution">
    <text evidence="2">The sequence shown here is derived from an EMBL/GenBank/DDBJ whole genome shotgun (WGS) entry which is preliminary data.</text>
</comment>
<reference evidence="2 3" key="1">
    <citation type="submission" date="2017-08" db="EMBL/GenBank/DDBJ databases">
        <title>Infants hospitalized years apart are colonized by the same room-sourced microbial strains.</title>
        <authorList>
            <person name="Brooks B."/>
            <person name="Olm M.R."/>
            <person name="Firek B.A."/>
            <person name="Baker R."/>
            <person name="Thomas B.C."/>
            <person name="Morowitz M.J."/>
            <person name="Banfield J.F."/>
        </authorList>
    </citation>
    <scope>NUCLEOTIDE SEQUENCE [LARGE SCALE GENOMIC DNA]</scope>
    <source>
        <strain evidence="2">S2_005_002_R2_33</strain>
    </source>
</reference>
<name>A0A2W5NJR1_9SPHN</name>
<dbReference type="Proteomes" id="UP000249082">
    <property type="component" value="Unassembled WGS sequence"/>
</dbReference>
<evidence type="ECO:0000313" key="3">
    <source>
        <dbReference type="Proteomes" id="UP000249082"/>
    </source>
</evidence>
<protein>
    <submittedName>
        <fullName evidence="2">Uncharacterized protein</fullName>
    </submittedName>
</protein>
<dbReference type="AlphaFoldDB" id="A0A2W5NJR1"/>
<gene>
    <name evidence="2" type="ORF">DI555_17255</name>
</gene>
<proteinExistence type="predicted"/>
<feature type="compositionally biased region" description="Basic and acidic residues" evidence="1">
    <location>
        <begin position="52"/>
        <end position="66"/>
    </location>
</feature>
<feature type="region of interest" description="Disordered" evidence="1">
    <location>
        <begin position="31"/>
        <end position="75"/>
    </location>
</feature>
<dbReference type="EMBL" id="QFPX01000017">
    <property type="protein sequence ID" value="PZQ53224.1"/>
    <property type="molecule type" value="Genomic_DNA"/>
</dbReference>
<organism evidence="2 3">
    <name type="scientific">Novosphingobium pentaromativorans</name>
    <dbReference type="NCBI Taxonomy" id="205844"/>
    <lineage>
        <taxon>Bacteria</taxon>
        <taxon>Pseudomonadati</taxon>
        <taxon>Pseudomonadota</taxon>
        <taxon>Alphaproteobacteria</taxon>
        <taxon>Sphingomonadales</taxon>
        <taxon>Sphingomonadaceae</taxon>
        <taxon>Novosphingobium</taxon>
    </lineage>
</organism>